<keyword evidence="4" id="KW-1185">Reference proteome</keyword>
<feature type="coiled-coil region" evidence="1">
    <location>
        <begin position="58"/>
        <end position="91"/>
    </location>
</feature>
<keyword evidence="1" id="KW-0175">Coiled coil</keyword>
<gene>
    <name evidence="3" type="ORF">GCM10009105_31690</name>
</gene>
<name>A0ABN1IU48_9GAMM</name>
<reference evidence="3 4" key="1">
    <citation type="journal article" date="2019" name="Int. J. Syst. Evol. Microbiol.">
        <title>The Global Catalogue of Microorganisms (GCM) 10K type strain sequencing project: providing services to taxonomists for standard genome sequencing and annotation.</title>
        <authorList>
            <consortium name="The Broad Institute Genomics Platform"/>
            <consortium name="The Broad Institute Genome Sequencing Center for Infectious Disease"/>
            <person name="Wu L."/>
            <person name="Ma J."/>
        </authorList>
    </citation>
    <scope>NUCLEOTIDE SEQUENCE [LARGE SCALE GENOMIC DNA]</scope>
    <source>
        <strain evidence="3 4">JCM 15421</strain>
    </source>
</reference>
<feature type="chain" id="PRO_5045359234" description="DUF2514 family protein" evidence="2">
    <location>
        <begin position="25"/>
        <end position="135"/>
    </location>
</feature>
<comment type="caution">
    <text evidence="3">The sequence shown here is derived from an EMBL/GenBank/DDBJ whole genome shotgun (WGS) entry which is preliminary data.</text>
</comment>
<sequence length="135" mass="14311">MIGTVKLYACAGALAAFLALLVFAHHTIYASGEKAQLARDQKPIAAAKAAQKVAETERDQYITALNEANQAAQAEQNKAKAQAQRAAAAVAASQANAQDADRTLKAWMDKYARAARDPDCAKTLQDQLCAAASDY</sequence>
<keyword evidence="2" id="KW-0732">Signal</keyword>
<proteinExistence type="predicted"/>
<accession>A0ABN1IU48</accession>
<dbReference type="Proteomes" id="UP001501523">
    <property type="component" value="Unassembled WGS sequence"/>
</dbReference>
<evidence type="ECO:0000256" key="1">
    <source>
        <dbReference type="SAM" id="Coils"/>
    </source>
</evidence>
<dbReference type="RefSeq" id="WP_343792880.1">
    <property type="nucleotide sequence ID" value="NZ_BAAAEU010000024.1"/>
</dbReference>
<dbReference type="EMBL" id="BAAAEU010000024">
    <property type="protein sequence ID" value="GAA0721408.1"/>
    <property type="molecule type" value="Genomic_DNA"/>
</dbReference>
<protein>
    <recommendedName>
        <fullName evidence="5">DUF2514 family protein</fullName>
    </recommendedName>
</protein>
<evidence type="ECO:0000313" key="4">
    <source>
        <dbReference type="Proteomes" id="UP001501523"/>
    </source>
</evidence>
<evidence type="ECO:0008006" key="5">
    <source>
        <dbReference type="Google" id="ProtNLM"/>
    </source>
</evidence>
<evidence type="ECO:0000256" key="2">
    <source>
        <dbReference type="SAM" id="SignalP"/>
    </source>
</evidence>
<organism evidence="3 4">
    <name type="scientific">Dokdonella soli</name>
    <dbReference type="NCBI Taxonomy" id="529810"/>
    <lineage>
        <taxon>Bacteria</taxon>
        <taxon>Pseudomonadati</taxon>
        <taxon>Pseudomonadota</taxon>
        <taxon>Gammaproteobacteria</taxon>
        <taxon>Lysobacterales</taxon>
        <taxon>Rhodanobacteraceae</taxon>
        <taxon>Dokdonella</taxon>
    </lineage>
</organism>
<evidence type="ECO:0000313" key="3">
    <source>
        <dbReference type="EMBL" id="GAA0721408.1"/>
    </source>
</evidence>
<feature type="signal peptide" evidence="2">
    <location>
        <begin position="1"/>
        <end position="24"/>
    </location>
</feature>